<dbReference type="Gene3D" id="3.40.190.150">
    <property type="entry name" value="Bordetella uptake gene, domain 1"/>
    <property type="match status" value="1"/>
</dbReference>
<dbReference type="Proteomes" id="UP000016412">
    <property type="component" value="Unassembled WGS sequence"/>
</dbReference>
<accession>U1GT99</accession>
<dbReference type="SUPFAM" id="SSF53850">
    <property type="entry name" value="Periplasmic binding protein-like II"/>
    <property type="match status" value="1"/>
</dbReference>
<proteinExistence type="inferred from homology"/>
<dbReference type="STRING" id="1125725.HMPREF1325_0672"/>
<dbReference type="InterPro" id="IPR005064">
    <property type="entry name" value="BUG"/>
</dbReference>
<name>U1GT99_TRESO</name>
<keyword evidence="6" id="KW-1185">Reference proteome</keyword>
<dbReference type="PIRSF" id="PIRSF017082">
    <property type="entry name" value="YflP"/>
    <property type="match status" value="1"/>
</dbReference>
<feature type="chain" id="PRO_5004611517" evidence="2">
    <location>
        <begin position="22"/>
        <end position="331"/>
    </location>
</feature>
<reference evidence="5 6" key="1">
    <citation type="submission" date="2013-08" db="EMBL/GenBank/DDBJ databases">
        <authorList>
            <person name="Durkin A.S."/>
            <person name="Haft D.R."/>
            <person name="McCorrison J."/>
            <person name="Torralba M."/>
            <person name="Gillis M."/>
            <person name="Haft D.H."/>
            <person name="Methe B."/>
            <person name="Sutton G."/>
            <person name="Nelson K.E."/>
        </authorList>
    </citation>
    <scope>NUCLEOTIDE SEQUENCE [LARGE SCALE GENOMIC DNA]</scope>
    <source>
        <strain evidence="4 6">ATCC 35536</strain>
        <strain evidence="3 5">VPI DR56BR1116</strain>
    </source>
</reference>
<dbReference type="PANTHER" id="PTHR42928">
    <property type="entry name" value="TRICARBOXYLATE-BINDING PROTEIN"/>
    <property type="match status" value="1"/>
</dbReference>
<dbReference type="OrthoDB" id="370559at2"/>
<dbReference type="AlphaFoldDB" id="U1GT99"/>
<sequence length="331" mass="35717">MKKMLGLIIVFLFLCSLTIFAEGQKESGVKDAGSWPNRSVKVIVPYGAGGGADITVRLITKWLEKEMGQPVIVANITGGSGTIGFSAIADAKPDGYTFGYGDCNMSNGQLLFEGVKYDAASFTPIAQFANDPHILIVSKKSGIKTLSDLIDKVKAHPDSVTFGLGGAWSSHDFLRIKLENQLGLKFKRMPFQGGAAAVTAVAGGNCDVAVPFVSEALAQIQAGNVIALAISSDKRNTIVPSIPTMREQGLDFSHAMWRALVGPANIPEEIVVKLDAMLAKVFNNPEYQKEVALAGSTMEYMSYDRFKNYFYTSHDNYNKLITAALKSNTDK</sequence>
<dbReference type="PATRIC" id="fig|1125725.3.peg.2165"/>
<evidence type="ECO:0000256" key="2">
    <source>
        <dbReference type="SAM" id="SignalP"/>
    </source>
</evidence>
<evidence type="ECO:0000313" key="6">
    <source>
        <dbReference type="Proteomes" id="UP000016646"/>
    </source>
</evidence>
<dbReference type="eggNOG" id="COG3181">
    <property type="taxonomic scope" value="Bacteria"/>
</dbReference>
<dbReference type="Pfam" id="PF03401">
    <property type="entry name" value="TctC"/>
    <property type="match status" value="1"/>
</dbReference>
<evidence type="ECO:0000313" key="5">
    <source>
        <dbReference type="Proteomes" id="UP000016412"/>
    </source>
</evidence>
<comment type="similarity">
    <text evidence="1">Belongs to the UPF0065 (bug) family.</text>
</comment>
<dbReference type="EMBL" id="AUZJ01000055">
    <property type="protein sequence ID" value="ERF59874.1"/>
    <property type="molecule type" value="Genomic_DNA"/>
</dbReference>
<dbReference type="RefSeq" id="WP_021331151.1">
    <property type="nucleotide sequence ID" value="NZ_AUZJ01000055.1"/>
</dbReference>
<evidence type="ECO:0000313" key="4">
    <source>
        <dbReference type="EMBL" id="ERK03430.1"/>
    </source>
</evidence>
<dbReference type="InterPro" id="IPR042100">
    <property type="entry name" value="Bug_dom1"/>
</dbReference>
<dbReference type="Proteomes" id="UP000016646">
    <property type="component" value="Unassembled WGS sequence"/>
</dbReference>
<keyword evidence="2" id="KW-0732">Signal</keyword>
<dbReference type="CDD" id="cd07012">
    <property type="entry name" value="PBP2_Bug_TTT"/>
    <property type="match status" value="1"/>
</dbReference>
<dbReference type="EMBL" id="AVQI01000033">
    <property type="protein sequence ID" value="ERK03430.1"/>
    <property type="molecule type" value="Genomic_DNA"/>
</dbReference>
<organism evidence="3 5">
    <name type="scientific">Treponema socranskii subsp. socranskii VPI DR56BR1116 = ATCC 35536</name>
    <dbReference type="NCBI Taxonomy" id="1125725"/>
    <lineage>
        <taxon>Bacteria</taxon>
        <taxon>Pseudomonadati</taxon>
        <taxon>Spirochaetota</taxon>
        <taxon>Spirochaetia</taxon>
        <taxon>Spirochaetales</taxon>
        <taxon>Treponemataceae</taxon>
        <taxon>Treponema</taxon>
    </lineage>
</organism>
<keyword evidence="3" id="KW-0675">Receptor</keyword>
<protein>
    <submittedName>
        <fullName evidence="3">Tripartite tricarboxylate transporter family receptor</fullName>
    </submittedName>
</protein>
<comment type="caution">
    <text evidence="3">The sequence shown here is derived from an EMBL/GenBank/DDBJ whole genome shotgun (WGS) entry which is preliminary data.</text>
</comment>
<gene>
    <name evidence="4" type="ORF">HMPREF0860_2080</name>
    <name evidence="3" type="ORF">HMPREF1325_0672</name>
</gene>
<evidence type="ECO:0000313" key="3">
    <source>
        <dbReference type="EMBL" id="ERF59874.1"/>
    </source>
</evidence>
<dbReference type="Gene3D" id="3.40.190.10">
    <property type="entry name" value="Periplasmic binding protein-like II"/>
    <property type="match status" value="1"/>
</dbReference>
<evidence type="ECO:0000256" key="1">
    <source>
        <dbReference type="ARBA" id="ARBA00006987"/>
    </source>
</evidence>
<feature type="signal peptide" evidence="2">
    <location>
        <begin position="1"/>
        <end position="21"/>
    </location>
</feature>
<dbReference type="PANTHER" id="PTHR42928:SF5">
    <property type="entry name" value="BLR1237 PROTEIN"/>
    <property type="match status" value="1"/>
</dbReference>